<dbReference type="Pfam" id="PF01790">
    <property type="entry name" value="LGT"/>
    <property type="match status" value="1"/>
</dbReference>
<dbReference type="EMBL" id="DVNF01000126">
    <property type="protein sequence ID" value="HIU60577.1"/>
    <property type="molecule type" value="Genomic_DNA"/>
</dbReference>
<dbReference type="Proteomes" id="UP000824094">
    <property type="component" value="Unassembled WGS sequence"/>
</dbReference>
<dbReference type="AlphaFoldDB" id="A0A9D1SI79"/>
<sequence>MYPYEIGGVITLYGILVALGVLACFVVFWLLAKHDKVDKRYVDFITIIGVVAAAGGFGFAALFQSLYDYIEDPSVGFRYNGLTFQGGLIGGAAIFLILAFAFRNKYKGKLTDVLSSVPLGILLGHSIGRVGCFMAGCCYGLPTDSWIGVAFIDPATGLPMEQKVIPTNLIEAVFLFVAFIVLLIIYLKKPHPYNLALYMILYGIFRFVIEFWRGDDRGSLIPGLSPSQFWSLLMAIAGIPMLFVSRYAWKKRRAELAAQAISGDPSQND</sequence>
<evidence type="ECO:0000256" key="6">
    <source>
        <dbReference type="ARBA" id="ARBA00023136"/>
    </source>
</evidence>
<keyword evidence="5 7" id="KW-1133">Transmembrane helix</keyword>
<evidence type="ECO:0000313" key="8">
    <source>
        <dbReference type="EMBL" id="HIU60577.1"/>
    </source>
</evidence>
<name>A0A9D1SI79_9FIRM</name>
<keyword evidence="4 7" id="KW-0812">Transmembrane</keyword>
<reference evidence="8" key="2">
    <citation type="journal article" date="2021" name="PeerJ">
        <title>Extensive microbial diversity within the chicken gut microbiome revealed by metagenomics and culture.</title>
        <authorList>
            <person name="Gilroy R."/>
            <person name="Ravi A."/>
            <person name="Getino M."/>
            <person name="Pursley I."/>
            <person name="Horton D.L."/>
            <person name="Alikhan N.F."/>
            <person name="Baker D."/>
            <person name="Gharbi K."/>
            <person name="Hall N."/>
            <person name="Watson M."/>
            <person name="Adriaenssens E.M."/>
            <person name="Foster-Nyarko E."/>
            <person name="Jarju S."/>
            <person name="Secka A."/>
            <person name="Antonio M."/>
            <person name="Oren A."/>
            <person name="Chaudhuri R.R."/>
            <person name="La Ragione R."/>
            <person name="Hildebrand F."/>
            <person name="Pallen M.J."/>
        </authorList>
    </citation>
    <scope>NUCLEOTIDE SEQUENCE</scope>
    <source>
        <strain evidence="8">18911</strain>
    </source>
</reference>
<feature type="transmembrane region" description="Helical" evidence="7">
    <location>
        <begin position="193"/>
        <end position="209"/>
    </location>
</feature>
<accession>A0A9D1SI79</accession>
<dbReference type="GO" id="GO:0042158">
    <property type="term" value="P:lipoprotein biosynthetic process"/>
    <property type="evidence" value="ECO:0007669"/>
    <property type="project" value="InterPro"/>
</dbReference>
<feature type="transmembrane region" description="Helical" evidence="7">
    <location>
        <begin position="83"/>
        <end position="102"/>
    </location>
</feature>
<comment type="caution">
    <text evidence="8">The sequence shown here is derived from an EMBL/GenBank/DDBJ whole genome shotgun (WGS) entry which is preliminary data.</text>
</comment>
<dbReference type="PANTHER" id="PTHR30589">
    <property type="entry name" value="PROLIPOPROTEIN DIACYLGLYCERYL TRANSFERASE"/>
    <property type="match status" value="1"/>
</dbReference>
<protein>
    <submittedName>
        <fullName evidence="8">Prolipoprotein diacylglyceryl transferase</fullName>
    </submittedName>
</protein>
<evidence type="ECO:0000256" key="3">
    <source>
        <dbReference type="ARBA" id="ARBA00022679"/>
    </source>
</evidence>
<evidence type="ECO:0000256" key="4">
    <source>
        <dbReference type="ARBA" id="ARBA00022692"/>
    </source>
</evidence>
<proteinExistence type="inferred from homology"/>
<feature type="transmembrane region" description="Helical" evidence="7">
    <location>
        <begin position="229"/>
        <end position="249"/>
    </location>
</feature>
<dbReference type="GO" id="GO:0008961">
    <property type="term" value="F:phosphatidylglycerol-prolipoprotein diacylglyceryl transferase activity"/>
    <property type="evidence" value="ECO:0007669"/>
    <property type="project" value="InterPro"/>
</dbReference>
<evidence type="ECO:0000256" key="7">
    <source>
        <dbReference type="SAM" id="Phobius"/>
    </source>
</evidence>
<feature type="transmembrane region" description="Helical" evidence="7">
    <location>
        <begin position="169"/>
        <end position="186"/>
    </location>
</feature>
<organism evidence="8 9">
    <name type="scientific">Candidatus Stercoripulliclostridium merdigallinarum</name>
    <dbReference type="NCBI Taxonomy" id="2840951"/>
    <lineage>
        <taxon>Bacteria</taxon>
        <taxon>Bacillati</taxon>
        <taxon>Bacillota</taxon>
        <taxon>Clostridia</taxon>
        <taxon>Eubacteriales</taxon>
        <taxon>Candidatus Stercoripulliclostridium</taxon>
    </lineage>
</organism>
<comment type="similarity">
    <text evidence="1">Belongs to the Lgt family.</text>
</comment>
<feature type="transmembrane region" description="Helical" evidence="7">
    <location>
        <begin position="44"/>
        <end position="63"/>
    </location>
</feature>
<dbReference type="InterPro" id="IPR001640">
    <property type="entry name" value="Lgt"/>
</dbReference>
<gene>
    <name evidence="8" type="ORF">IAB05_04235</name>
</gene>
<evidence type="ECO:0000256" key="1">
    <source>
        <dbReference type="ARBA" id="ARBA00007150"/>
    </source>
</evidence>
<evidence type="ECO:0000256" key="5">
    <source>
        <dbReference type="ARBA" id="ARBA00022989"/>
    </source>
</evidence>
<feature type="transmembrane region" description="Helical" evidence="7">
    <location>
        <begin position="6"/>
        <end position="32"/>
    </location>
</feature>
<evidence type="ECO:0000313" key="9">
    <source>
        <dbReference type="Proteomes" id="UP000824094"/>
    </source>
</evidence>
<evidence type="ECO:0000256" key="2">
    <source>
        <dbReference type="ARBA" id="ARBA00022475"/>
    </source>
</evidence>
<dbReference type="PANTHER" id="PTHR30589:SF0">
    <property type="entry name" value="PHOSPHATIDYLGLYCEROL--PROLIPOPROTEIN DIACYLGLYCERYL TRANSFERASE"/>
    <property type="match status" value="1"/>
</dbReference>
<feature type="transmembrane region" description="Helical" evidence="7">
    <location>
        <begin position="114"/>
        <end position="136"/>
    </location>
</feature>
<keyword evidence="6 7" id="KW-0472">Membrane</keyword>
<reference evidence="8" key="1">
    <citation type="submission" date="2020-10" db="EMBL/GenBank/DDBJ databases">
        <authorList>
            <person name="Gilroy R."/>
        </authorList>
    </citation>
    <scope>NUCLEOTIDE SEQUENCE</scope>
    <source>
        <strain evidence="8">18911</strain>
    </source>
</reference>
<keyword evidence="2" id="KW-1003">Cell membrane</keyword>
<keyword evidence="3 8" id="KW-0808">Transferase</keyword>
<dbReference type="GO" id="GO:0005886">
    <property type="term" value="C:plasma membrane"/>
    <property type="evidence" value="ECO:0007669"/>
    <property type="project" value="InterPro"/>
</dbReference>